<keyword evidence="2" id="KW-0560">Oxidoreductase</keyword>
<dbReference type="Gene3D" id="3.30.365.10">
    <property type="entry name" value="Aldehyde oxidase/xanthine dehydrogenase, molybdopterin binding domain"/>
    <property type="match status" value="4"/>
</dbReference>
<dbReference type="AlphaFoldDB" id="A0A2T2XI29"/>
<evidence type="ECO:0000256" key="2">
    <source>
        <dbReference type="ARBA" id="ARBA00023002"/>
    </source>
</evidence>
<dbReference type="SUPFAM" id="SSF56003">
    <property type="entry name" value="Molybdenum cofactor-binding domain"/>
    <property type="match status" value="1"/>
</dbReference>
<dbReference type="GO" id="GO:0005506">
    <property type="term" value="F:iron ion binding"/>
    <property type="evidence" value="ECO:0007669"/>
    <property type="project" value="InterPro"/>
</dbReference>
<dbReference type="Pfam" id="PF01315">
    <property type="entry name" value="Ald_Xan_dh_C"/>
    <property type="match status" value="1"/>
</dbReference>
<reference evidence="5 6" key="1">
    <citation type="journal article" date="2014" name="BMC Genomics">
        <title>Comparison of environmental and isolate Sulfobacillus genomes reveals diverse carbon, sulfur, nitrogen, and hydrogen metabolisms.</title>
        <authorList>
            <person name="Justice N.B."/>
            <person name="Norman A."/>
            <person name="Brown C.T."/>
            <person name="Singh A."/>
            <person name="Thomas B.C."/>
            <person name="Banfield J.F."/>
        </authorList>
    </citation>
    <scope>NUCLEOTIDE SEQUENCE [LARGE SCALE GENOMIC DNA]</scope>
    <source>
        <strain evidence="5">AMDSBA4</strain>
    </source>
</reference>
<dbReference type="InterPro" id="IPR008274">
    <property type="entry name" value="AldOxase/xan_DH_MoCoBD1"/>
</dbReference>
<proteinExistence type="predicted"/>
<evidence type="ECO:0000256" key="3">
    <source>
        <dbReference type="SAM" id="MobiDB-lite"/>
    </source>
</evidence>
<evidence type="ECO:0000313" key="6">
    <source>
        <dbReference type="Proteomes" id="UP000242972"/>
    </source>
</evidence>
<dbReference type="InterPro" id="IPR016208">
    <property type="entry name" value="Ald_Oxase/xanthine_DH-like"/>
</dbReference>
<dbReference type="Pfam" id="PF02738">
    <property type="entry name" value="MoCoBD_1"/>
    <property type="match status" value="1"/>
</dbReference>
<dbReference type="InterPro" id="IPR037165">
    <property type="entry name" value="AldOxase/xan_DH_Mopterin-bd_sf"/>
</dbReference>
<sequence length="784" mass="83709">MADIATRPGTKEAAILRSPHAHARILAIDVSEAVAVKGVVSVVTGQDVLAAGARPLVVAAPVPADYYPIAVEKVRYVGEPVAVVVARTRAIAEDAAAKIKVSYDPLPAVLGIEEALDPGSAVLHDALGHNVAVHRHLRYGDPDGAFKEAAHVVTGRYWYPKVSSTPIETYGVIATWEQGDTVTIWANFQGPFSMHPVMARALGIGQHQLRVIVPPDIGGAFGIKISIYPYMVLMALVAKIAGVPVRWLEDRLEALAASSSGTDRLTDLTAAVSNVGKVIAWRMRLVDNVGAYIRAPEPGSLFRATGNLVSGYQTQNLDVEAIAVMTNKCPTGPNRGYGVSALYFAMERHMDKIAALVGKDPAEIRRINLIPHSMMPYRTPSGGYYDSGDYLATLERALERADYDQLRQQQQEARRQGRLFGIGIAVGVDPSVSNMGYIDIVEPPEDRKPHRSKSGSGQGSHVQVDASGGVTITLSTCAQGQGHETVAAQLAADILGVDPKDIRVIGGMDSSTRNWTIATGAYSSRFAATGAVATFSAVQQIREKLLDIASHVFEADRDDVQWVSGRAEVKGVPARALTLKQLAGIAHWDVASLPPGMEPGLAVQTYFTPPTLGESVDPEDRVNSSGTYGFMADVVAVEVDSKTFAVKIHRYATVHDIGKVLNPAIVEGQIYGAALHGIGAALLEEMVYDDQGQLLTGTFMDYVVPSAPDAPDLIIDHMDYAEGSSLTTPLGAKGVGESSTETAPAALANAVSDALGIDINQLPMTPNRLFHWFLQRESLISQEV</sequence>
<dbReference type="PANTHER" id="PTHR11908">
    <property type="entry name" value="XANTHINE DEHYDROGENASE"/>
    <property type="match status" value="1"/>
</dbReference>
<dbReference type="InterPro" id="IPR000674">
    <property type="entry name" value="Ald_Oxase/Xan_DH_a/b"/>
</dbReference>
<dbReference type="SUPFAM" id="SSF54665">
    <property type="entry name" value="CO dehydrogenase molybdoprotein N-domain-like"/>
    <property type="match status" value="1"/>
</dbReference>
<accession>A0A2T2XI29</accession>
<dbReference type="InterPro" id="IPR046867">
    <property type="entry name" value="AldOxase/xan_DH_MoCoBD2"/>
</dbReference>
<dbReference type="InterPro" id="IPR036856">
    <property type="entry name" value="Ald_Oxase/Xan_DH_a/b_sf"/>
</dbReference>
<feature type="region of interest" description="Disordered" evidence="3">
    <location>
        <begin position="441"/>
        <end position="464"/>
    </location>
</feature>
<dbReference type="Pfam" id="PF20256">
    <property type="entry name" value="MoCoBD_2"/>
    <property type="match status" value="1"/>
</dbReference>
<name>A0A2T2XI29_9FIRM</name>
<evidence type="ECO:0000256" key="1">
    <source>
        <dbReference type="ARBA" id="ARBA00022505"/>
    </source>
</evidence>
<dbReference type="SMART" id="SM01008">
    <property type="entry name" value="Ald_Xan_dh_C"/>
    <property type="match status" value="1"/>
</dbReference>
<protein>
    <submittedName>
        <fullName evidence="5">Carbon monoxide dehydrogenase</fullName>
    </submittedName>
</protein>
<dbReference type="EMBL" id="PXYW01000012">
    <property type="protein sequence ID" value="PSR34144.1"/>
    <property type="molecule type" value="Genomic_DNA"/>
</dbReference>
<dbReference type="GO" id="GO:0016491">
    <property type="term" value="F:oxidoreductase activity"/>
    <property type="evidence" value="ECO:0007669"/>
    <property type="project" value="UniProtKB-KW"/>
</dbReference>
<dbReference type="PANTHER" id="PTHR11908:SF132">
    <property type="entry name" value="ALDEHYDE OXIDASE 1-RELATED"/>
    <property type="match status" value="1"/>
</dbReference>
<dbReference type="Gene3D" id="3.90.1170.50">
    <property type="entry name" value="Aldehyde oxidase/xanthine dehydrogenase, a/b hammerhead"/>
    <property type="match status" value="1"/>
</dbReference>
<evidence type="ECO:0000313" key="5">
    <source>
        <dbReference type="EMBL" id="PSR34144.1"/>
    </source>
</evidence>
<keyword evidence="1" id="KW-0500">Molybdenum</keyword>
<organism evidence="5 6">
    <name type="scientific">Sulfobacillus benefaciens</name>
    <dbReference type="NCBI Taxonomy" id="453960"/>
    <lineage>
        <taxon>Bacteria</taxon>
        <taxon>Bacillati</taxon>
        <taxon>Bacillota</taxon>
        <taxon>Clostridia</taxon>
        <taxon>Eubacteriales</taxon>
        <taxon>Clostridiales Family XVII. Incertae Sedis</taxon>
        <taxon>Sulfobacillus</taxon>
    </lineage>
</organism>
<evidence type="ECO:0000259" key="4">
    <source>
        <dbReference type="SMART" id="SM01008"/>
    </source>
</evidence>
<comment type="caution">
    <text evidence="5">The sequence shown here is derived from an EMBL/GenBank/DDBJ whole genome shotgun (WGS) entry which is preliminary data.</text>
</comment>
<dbReference type="Proteomes" id="UP000242972">
    <property type="component" value="Unassembled WGS sequence"/>
</dbReference>
<feature type="domain" description="Aldehyde oxidase/xanthine dehydrogenase a/b hammerhead" evidence="4">
    <location>
        <begin position="1"/>
        <end position="107"/>
    </location>
</feature>
<gene>
    <name evidence="5" type="ORF">C7B46_06945</name>
</gene>